<protein>
    <submittedName>
        <fullName evidence="2">Uncharacterized protein</fullName>
    </submittedName>
</protein>
<evidence type="ECO:0000313" key="3">
    <source>
        <dbReference type="Proteomes" id="UP000016934"/>
    </source>
</evidence>
<reference evidence="3" key="2">
    <citation type="journal article" date="2013" name="PLoS Genet.">
        <title>Comparative genome structure, secondary metabolite, and effector coding capacity across Cochliobolus pathogens.</title>
        <authorList>
            <person name="Condon B.J."/>
            <person name="Leng Y."/>
            <person name="Wu D."/>
            <person name="Bushley K.E."/>
            <person name="Ohm R.A."/>
            <person name="Otillar R."/>
            <person name="Martin J."/>
            <person name="Schackwitz W."/>
            <person name="Grimwood J."/>
            <person name="MohdZainudin N."/>
            <person name="Xue C."/>
            <person name="Wang R."/>
            <person name="Manning V.A."/>
            <person name="Dhillon B."/>
            <person name="Tu Z.J."/>
            <person name="Steffenson B.J."/>
            <person name="Salamov A."/>
            <person name="Sun H."/>
            <person name="Lowry S."/>
            <person name="LaButti K."/>
            <person name="Han J."/>
            <person name="Copeland A."/>
            <person name="Lindquist E."/>
            <person name="Barry K."/>
            <person name="Schmutz J."/>
            <person name="Baker S.E."/>
            <person name="Ciuffetti L.M."/>
            <person name="Grigoriev I.V."/>
            <person name="Zhong S."/>
            <person name="Turgeon B.G."/>
        </authorList>
    </citation>
    <scope>NUCLEOTIDE SEQUENCE [LARGE SCALE GENOMIC DNA]</scope>
    <source>
        <strain evidence="3">ND90Pr / ATCC 201652</strain>
    </source>
</reference>
<feature type="compositionally biased region" description="Basic residues" evidence="1">
    <location>
        <begin position="181"/>
        <end position="192"/>
    </location>
</feature>
<feature type="compositionally biased region" description="Low complexity" evidence="1">
    <location>
        <begin position="159"/>
        <end position="170"/>
    </location>
</feature>
<dbReference type="EMBL" id="KB445640">
    <property type="protein sequence ID" value="EMD66249.1"/>
    <property type="molecule type" value="Genomic_DNA"/>
</dbReference>
<dbReference type="KEGG" id="bsc:COCSADRAFT_353387"/>
<reference evidence="2 3" key="1">
    <citation type="journal article" date="2012" name="PLoS Pathog.">
        <title>Diverse lifestyles and strategies of plant pathogenesis encoded in the genomes of eighteen Dothideomycetes fungi.</title>
        <authorList>
            <person name="Ohm R.A."/>
            <person name="Feau N."/>
            <person name="Henrissat B."/>
            <person name="Schoch C.L."/>
            <person name="Horwitz B.A."/>
            <person name="Barry K.W."/>
            <person name="Condon B.J."/>
            <person name="Copeland A.C."/>
            <person name="Dhillon B."/>
            <person name="Glaser F."/>
            <person name="Hesse C.N."/>
            <person name="Kosti I."/>
            <person name="LaButti K."/>
            <person name="Lindquist E.A."/>
            <person name="Lucas S."/>
            <person name="Salamov A.A."/>
            <person name="Bradshaw R.E."/>
            <person name="Ciuffetti L."/>
            <person name="Hamelin R.C."/>
            <person name="Kema G.H.J."/>
            <person name="Lawrence C."/>
            <person name="Scott J.A."/>
            <person name="Spatafora J.W."/>
            <person name="Turgeon B.G."/>
            <person name="de Wit P.J.G.M."/>
            <person name="Zhong S."/>
            <person name="Goodwin S.B."/>
            <person name="Grigoriev I.V."/>
        </authorList>
    </citation>
    <scope>NUCLEOTIDE SEQUENCE [LARGE SCALE GENOMIC DNA]</scope>
    <source>
        <strain evidence="3">ND90Pr / ATCC 201652</strain>
    </source>
</reference>
<evidence type="ECO:0000313" key="2">
    <source>
        <dbReference type="EMBL" id="EMD66249.1"/>
    </source>
</evidence>
<accession>M2RHM8</accession>
<evidence type="ECO:0000256" key="1">
    <source>
        <dbReference type="SAM" id="MobiDB-lite"/>
    </source>
</evidence>
<proteinExistence type="predicted"/>
<dbReference type="AlphaFoldDB" id="M2RHM8"/>
<dbReference type="HOGENOM" id="CLU_1224654_0_0_1"/>
<feature type="region of interest" description="Disordered" evidence="1">
    <location>
        <begin position="122"/>
        <end position="192"/>
    </location>
</feature>
<name>M2RHM8_COCSN</name>
<dbReference type="RefSeq" id="XP_007697785.1">
    <property type="nucleotide sequence ID" value="XM_007699595.1"/>
</dbReference>
<feature type="compositionally biased region" description="Low complexity" evidence="1">
    <location>
        <begin position="123"/>
        <end position="136"/>
    </location>
</feature>
<keyword evidence="3" id="KW-1185">Reference proteome</keyword>
<sequence>MATYTQQQTSSLRNVLATDTAQIQTSNPAEHSTALPPSSVSKKTYSTIFTLPHIGRELHPQELIHARILPRAESSTTKNNNYSLYTDDFTASSKQADTNPEYSISNLLQKLTTFFTKIFPRSNTTKNPAAATAPNTPGSPQNHPHEPTFPSFLLPYAPAPSSCPSSSCSSGEESDKESPRQKQKQKPKQRRCWVGRPRGAILRPRDRYYARGLCDKHGSEVLFLENMRIHHGSKREEGERWHAWRCG</sequence>
<dbReference type="OrthoDB" id="3693607at2759"/>
<dbReference type="GeneID" id="19138228"/>
<gene>
    <name evidence="2" type="ORF">COCSADRAFT_353387</name>
</gene>
<organism evidence="2 3">
    <name type="scientific">Cochliobolus sativus (strain ND90Pr / ATCC 201652)</name>
    <name type="common">Common root rot and spot blotch fungus</name>
    <name type="synonym">Bipolaris sorokiniana</name>
    <dbReference type="NCBI Taxonomy" id="665912"/>
    <lineage>
        <taxon>Eukaryota</taxon>
        <taxon>Fungi</taxon>
        <taxon>Dikarya</taxon>
        <taxon>Ascomycota</taxon>
        <taxon>Pezizomycotina</taxon>
        <taxon>Dothideomycetes</taxon>
        <taxon>Pleosporomycetidae</taxon>
        <taxon>Pleosporales</taxon>
        <taxon>Pleosporineae</taxon>
        <taxon>Pleosporaceae</taxon>
        <taxon>Bipolaris</taxon>
    </lineage>
</organism>
<dbReference type="Proteomes" id="UP000016934">
    <property type="component" value="Unassembled WGS sequence"/>
</dbReference>
<dbReference type="OMA" id="EGERWHA"/>